<dbReference type="PROSITE" id="PS50123">
    <property type="entry name" value="CHER"/>
    <property type="match status" value="1"/>
</dbReference>
<dbReference type="RefSeq" id="WP_011720623.1">
    <property type="nucleotide sequence ID" value="NC_008578.1"/>
</dbReference>
<dbReference type="InterPro" id="IPR050903">
    <property type="entry name" value="Bact_Chemotaxis_MeTrfase"/>
</dbReference>
<evidence type="ECO:0000313" key="9">
    <source>
        <dbReference type="Proteomes" id="UP000008221"/>
    </source>
</evidence>
<dbReference type="Gene3D" id="1.10.155.10">
    <property type="entry name" value="Chemotaxis receptor methyltransferase CheR, N-terminal domain"/>
    <property type="match status" value="1"/>
</dbReference>
<evidence type="ECO:0000256" key="4">
    <source>
        <dbReference type="ARBA" id="ARBA00022679"/>
    </source>
</evidence>
<dbReference type="AlphaFoldDB" id="A0LVV0"/>
<dbReference type="Proteomes" id="UP000008221">
    <property type="component" value="Chromosome"/>
</dbReference>
<dbReference type="PANTHER" id="PTHR24422:SF21">
    <property type="entry name" value="CHEMOTAXIS PROTEIN METHYLTRANSFERASE 1"/>
    <property type="match status" value="1"/>
</dbReference>
<dbReference type="SUPFAM" id="SSF53335">
    <property type="entry name" value="S-adenosyl-L-methionine-dependent methyltransferases"/>
    <property type="match status" value="1"/>
</dbReference>
<keyword evidence="4 8" id="KW-0808">Transferase</keyword>
<evidence type="ECO:0000256" key="2">
    <source>
        <dbReference type="ARBA" id="ARBA00012534"/>
    </source>
</evidence>
<dbReference type="InterPro" id="IPR000780">
    <property type="entry name" value="CheR_MeTrfase"/>
</dbReference>
<dbReference type="Pfam" id="PF03705">
    <property type="entry name" value="CheR_N"/>
    <property type="match status" value="1"/>
</dbReference>
<dbReference type="GO" id="GO:0032259">
    <property type="term" value="P:methylation"/>
    <property type="evidence" value="ECO:0007669"/>
    <property type="project" value="UniProtKB-KW"/>
</dbReference>
<dbReference type="OrthoDB" id="9816309at2"/>
<dbReference type="SMART" id="SM00138">
    <property type="entry name" value="MeTrc"/>
    <property type="match status" value="1"/>
</dbReference>
<dbReference type="InterPro" id="IPR022641">
    <property type="entry name" value="CheR_N"/>
</dbReference>
<keyword evidence="9" id="KW-1185">Reference proteome</keyword>
<dbReference type="HOGENOM" id="CLU_025854_0_0_11"/>
<keyword evidence="5" id="KW-0949">S-adenosyl-L-methionine</keyword>
<proteinExistence type="predicted"/>
<feature type="domain" description="CheR-type methyltransferase" evidence="7">
    <location>
        <begin position="1"/>
        <end position="273"/>
    </location>
</feature>
<feature type="region of interest" description="Disordered" evidence="6">
    <location>
        <begin position="272"/>
        <end position="293"/>
    </location>
</feature>
<gene>
    <name evidence="8" type="ordered locus">Acel_1788</name>
</gene>
<comment type="catalytic activity">
    <reaction evidence="1">
        <text>L-glutamyl-[protein] + S-adenosyl-L-methionine = [protein]-L-glutamate 5-O-methyl ester + S-adenosyl-L-homocysteine</text>
        <dbReference type="Rhea" id="RHEA:24452"/>
        <dbReference type="Rhea" id="RHEA-COMP:10208"/>
        <dbReference type="Rhea" id="RHEA-COMP:10311"/>
        <dbReference type="ChEBI" id="CHEBI:29973"/>
        <dbReference type="ChEBI" id="CHEBI:57856"/>
        <dbReference type="ChEBI" id="CHEBI:59789"/>
        <dbReference type="ChEBI" id="CHEBI:82795"/>
        <dbReference type="EC" id="2.1.1.80"/>
    </reaction>
</comment>
<dbReference type="PRINTS" id="PR00996">
    <property type="entry name" value="CHERMTFRASE"/>
</dbReference>
<dbReference type="Gene3D" id="3.40.50.150">
    <property type="entry name" value="Vaccinia Virus protein VP39"/>
    <property type="match status" value="1"/>
</dbReference>
<organism evidence="8 9">
    <name type="scientific">Acidothermus cellulolyticus (strain ATCC 43068 / DSM 8971 / 11B)</name>
    <dbReference type="NCBI Taxonomy" id="351607"/>
    <lineage>
        <taxon>Bacteria</taxon>
        <taxon>Bacillati</taxon>
        <taxon>Actinomycetota</taxon>
        <taxon>Actinomycetes</taxon>
        <taxon>Acidothermales</taxon>
        <taxon>Acidothermaceae</taxon>
        <taxon>Acidothermus</taxon>
    </lineage>
</organism>
<dbReference type="EMBL" id="CP000481">
    <property type="protein sequence ID" value="ABK53560.1"/>
    <property type="molecule type" value="Genomic_DNA"/>
</dbReference>
<evidence type="ECO:0000256" key="5">
    <source>
        <dbReference type="ARBA" id="ARBA00022691"/>
    </source>
</evidence>
<evidence type="ECO:0000313" key="8">
    <source>
        <dbReference type="EMBL" id="ABK53560.1"/>
    </source>
</evidence>
<dbReference type="STRING" id="351607.Acel_1788"/>
<dbReference type="eggNOG" id="COG1352">
    <property type="taxonomic scope" value="Bacteria"/>
</dbReference>
<dbReference type="Pfam" id="PF01739">
    <property type="entry name" value="CheR"/>
    <property type="match status" value="1"/>
</dbReference>
<dbReference type="PANTHER" id="PTHR24422">
    <property type="entry name" value="CHEMOTAXIS PROTEIN METHYLTRANSFERASE"/>
    <property type="match status" value="1"/>
</dbReference>
<dbReference type="InterPro" id="IPR022642">
    <property type="entry name" value="CheR_C"/>
</dbReference>
<name>A0LVV0_ACIC1</name>
<dbReference type="CDD" id="cd02440">
    <property type="entry name" value="AdoMet_MTases"/>
    <property type="match status" value="1"/>
</dbReference>
<evidence type="ECO:0000256" key="6">
    <source>
        <dbReference type="SAM" id="MobiDB-lite"/>
    </source>
</evidence>
<dbReference type="KEGG" id="ace:Acel_1788"/>
<dbReference type="InParanoid" id="A0LVV0"/>
<dbReference type="GO" id="GO:0008983">
    <property type="term" value="F:protein-glutamate O-methyltransferase activity"/>
    <property type="evidence" value="ECO:0007669"/>
    <property type="project" value="UniProtKB-EC"/>
</dbReference>
<evidence type="ECO:0000256" key="1">
    <source>
        <dbReference type="ARBA" id="ARBA00001541"/>
    </source>
</evidence>
<dbReference type="InterPro" id="IPR036804">
    <property type="entry name" value="CheR_N_sf"/>
</dbReference>
<dbReference type="InterPro" id="IPR029063">
    <property type="entry name" value="SAM-dependent_MTases_sf"/>
</dbReference>
<keyword evidence="3 8" id="KW-0489">Methyltransferase</keyword>
<dbReference type="SUPFAM" id="SSF47757">
    <property type="entry name" value="Chemotaxis receptor methyltransferase CheR, N-terminal domain"/>
    <property type="match status" value="1"/>
</dbReference>
<evidence type="ECO:0000259" key="7">
    <source>
        <dbReference type="PROSITE" id="PS50123"/>
    </source>
</evidence>
<protein>
    <recommendedName>
        <fullName evidence="2">protein-glutamate O-methyltransferase</fullName>
        <ecNumber evidence="2">2.1.1.80</ecNumber>
    </recommendedName>
</protein>
<sequence length="316" mass="34964">MTINGWAFTYVADLVKQMTAINLGPGKEYLVENRLAPLAREAGFRDVAALIGRVQASGDERLRRQIVEALTTNETSFFRDREPFTVLRQVVIPDLCRRRAGTRRITIWSAGCSSGQEPYSIAMTVIDHPLITSEWSVEILATDVSEEMLAKAKSGRYSQLEVNRGLPAPLLVRHFERCETDWRVVAPVRNLVRFQKLNLAEDFNLPFVDVVFLRNVLIYFDTPTKIDVLRRVREVLRPDGYLFLGGSETTLGLDDAFDRLVAGAGTFYRPRGAGMPEVAGDEPPVGGGAGPRFGTAAPMAARGSAVQASINPLGRR</sequence>
<reference evidence="8 9" key="1">
    <citation type="journal article" date="2009" name="Genome Res.">
        <title>Complete genome of the cellulolytic thermophile Acidothermus cellulolyticus 11B provides insights into its ecophysiological and evolutionary adaptations.</title>
        <authorList>
            <person name="Barabote R.D."/>
            <person name="Xie G."/>
            <person name="Leu D.H."/>
            <person name="Normand P."/>
            <person name="Necsulea A."/>
            <person name="Daubin V."/>
            <person name="Medigue C."/>
            <person name="Adney W.S."/>
            <person name="Xu X.C."/>
            <person name="Lapidus A."/>
            <person name="Parales R.E."/>
            <person name="Detter C."/>
            <person name="Pujic P."/>
            <person name="Bruce D."/>
            <person name="Lavire C."/>
            <person name="Challacombe J.F."/>
            <person name="Brettin T.S."/>
            <person name="Berry A.M."/>
        </authorList>
    </citation>
    <scope>NUCLEOTIDE SEQUENCE [LARGE SCALE GENOMIC DNA]</scope>
    <source>
        <strain evidence="9">ATCC 43068 / DSM 8971 / 11B</strain>
    </source>
</reference>
<evidence type="ECO:0000256" key="3">
    <source>
        <dbReference type="ARBA" id="ARBA00022603"/>
    </source>
</evidence>
<dbReference type="EC" id="2.1.1.80" evidence="2"/>
<accession>A0LVV0</accession>